<reference evidence="1 2" key="1">
    <citation type="submission" date="2018-03" db="EMBL/GenBank/DDBJ databases">
        <title>Genomic Encyclopedia of Archaeal and Bacterial Type Strains, Phase II (KMG-II): from individual species to whole genera.</title>
        <authorList>
            <person name="Goeker M."/>
        </authorList>
    </citation>
    <scope>NUCLEOTIDE SEQUENCE [LARGE SCALE GENOMIC DNA]</scope>
    <source>
        <strain evidence="1 2">DSM 100065</strain>
    </source>
</reference>
<name>A0A2T1A096_9ACTN</name>
<dbReference type="AlphaFoldDB" id="A0A2T1A096"/>
<sequence>MGDLHCPATIVIAAAGATTRSRLIDALTGRRIAMVFAPPGGEPEQSAAVLASSLGCAMRTETELEAKDAAENAADVSRRWSDVVDEIGDRYRGETVLIMSTPAAVGSAVPSLTSVAGVRTPAADAGIMAELECDADGTRAIAWAGPGD</sequence>
<dbReference type="RefSeq" id="WP_106348963.1">
    <property type="nucleotide sequence ID" value="NZ_PVUE01000007.1"/>
</dbReference>
<organism evidence="1 2">
    <name type="scientific">Antricoccus suffuscus</name>
    <dbReference type="NCBI Taxonomy" id="1629062"/>
    <lineage>
        <taxon>Bacteria</taxon>
        <taxon>Bacillati</taxon>
        <taxon>Actinomycetota</taxon>
        <taxon>Actinomycetes</taxon>
        <taxon>Geodermatophilales</taxon>
        <taxon>Antricoccaceae</taxon>
        <taxon>Antricoccus</taxon>
    </lineage>
</organism>
<gene>
    <name evidence="1" type="ORF">CLV47_107148</name>
</gene>
<dbReference type="EMBL" id="PVUE01000007">
    <property type="protein sequence ID" value="PRZ42020.1"/>
    <property type="molecule type" value="Genomic_DNA"/>
</dbReference>
<dbReference type="OrthoDB" id="9793115at2"/>
<keyword evidence="2" id="KW-1185">Reference proteome</keyword>
<protein>
    <submittedName>
        <fullName evidence="1">Uncharacterized protein</fullName>
    </submittedName>
</protein>
<proteinExistence type="predicted"/>
<evidence type="ECO:0000313" key="2">
    <source>
        <dbReference type="Proteomes" id="UP000237752"/>
    </source>
</evidence>
<comment type="caution">
    <text evidence="1">The sequence shown here is derived from an EMBL/GenBank/DDBJ whole genome shotgun (WGS) entry which is preliminary data.</text>
</comment>
<dbReference type="Proteomes" id="UP000237752">
    <property type="component" value="Unassembled WGS sequence"/>
</dbReference>
<accession>A0A2T1A096</accession>
<evidence type="ECO:0000313" key="1">
    <source>
        <dbReference type="EMBL" id="PRZ42020.1"/>
    </source>
</evidence>